<dbReference type="GO" id="GO:0003729">
    <property type="term" value="F:mRNA binding"/>
    <property type="evidence" value="ECO:0007669"/>
    <property type="project" value="InterPro"/>
</dbReference>
<feature type="zinc finger region" description="C3H1-type" evidence="5">
    <location>
        <begin position="600"/>
        <end position="628"/>
    </location>
</feature>
<keyword evidence="3 5" id="KW-0863">Zinc-finger</keyword>
<gene>
    <name evidence="8" type="ORF">Rhopal_000975-T1</name>
</gene>
<evidence type="ECO:0000256" key="5">
    <source>
        <dbReference type="PROSITE-ProRule" id="PRU00723"/>
    </source>
</evidence>
<feature type="region of interest" description="Disordered" evidence="6">
    <location>
        <begin position="332"/>
        <end position="376"/>
    </location>
</feature>
<evidence type="ECO:0000313" key="8">
    <source>
        <dbReference type="EMBL" id="GJN88019.1"/>
    </source>
</evidence>
<dbReference type="GO" id="GO:0008270">
    <property type="term" value="F:zinc ion binding"/>
    <property type="evidence" value="ECO:0007669"/>
    <property type="project" value="UniProtKB-KW"/>
</dbReference>
<keyword evidence="2" id="KW-0677">Repeat</keyword>
<feature type="region of interest" description="Disordered" evidence="6">
    <location>
        <begin position="1"/>
        <end position="195"/>
    </location>
</feature>
<dbReference type="PROSITE" id="PS50103">
    <property type="entry name" value="ZF_C3H1"/>
    <property type="match status" value="2"/>
</dbReference>
<organism evidence="8 9">
    <name type="scientific">Rhodotorula paludigena</name>
    <dbReference type="NCBI Taxonomy" id="86838"/>
    <lineage>
        <taxon>Eukaryota</taxon>
        <taxon>Fungi</taxon>
        <taxon>Dikarya</taxon>
        <taxon>Basidiomycota</taxon>
        <taxon>Pucciniomycotina</taxon>
        <taxon>Microbotryomycetes</taxon>
        <taxon>Sporidiobolales</taxon>
        <taxon>Sporidiobolaceae</taxon>
        <taxon>Rhodotorula</taxon>
    </lineage>
</organism>
<sequence length="865" mass="90721">MEQTRTAKQHSLAQPSPSSARMDRGKSSEAAFSPREDKGSVVPPARPSSPAFLVSPEYGLNLHDDDSDPDRTLKARGSYAPRSSHRTSSPSPLVWSDSGWHAGSFSFAPVPDSSDTPTPSGIGPSHAVVEDRKSSYGSDSLVSLAETAASGTSSKGRTKAITPSDTSPTAPRFKLAPTAPAFAPKPKIAPLTPATSVAPKTRLPALDINSTLQRFAFPSAVAVGASNSPASSPLEPCTPPSGRRPSEVGSVDLTSQFDHDGRLVSSGARYNIADEILQLQSAPLGPVHPDELETLETLDAPEGFDTAPNPRLRALSEDSAAFTRGIEQWRQQQPFPPRQQPLSPLSPSASFGSGAAFERSRSSSLASTTSNSFGARPAFERSNTVAQLQSYFGPSAGEVSVQLPGGFESYTPSYPPGSAPLSRQPSYTSLGGVGGAAAYPVHAHPEPFNLTPDDPLYLEARQVFVDSSCASLGSAPSAAHQQSLAAHFDRAMHQLHPLAMLYGLSQDAAKQLLAEPATSGVSEVVLRVAAMMGRQQQMASVQRSAMGTILPGPSPNNRKLALYKTELCRSWEERHSCRYGVKCQFAHGVHELRNIARHPKFKSEICRTFWQQGSCPYGQRCCFIHAVPDSTSSPEASPRKDSAPVSRSGSPPPRARMTSTAVTGAPSRTFGPALAELLGSSSQNSPVKSEGGAASASSSSSLETSTLFGLGMRERPGQAPPAYKEAPQSRLQRLSLSAGPSSTSLSSLSSLNSGSVTAPLPASAYNPAGGAPHSRHDSTHSFMTTSSVSSAAAYSPLLTRTGSSSSLSSAGSPVLQRVGGDWLSHSAASMTSKNASLEWPAIEELALDDPPASASSALYSRHTFA</sequence>
<dbReference type="InterPro" id="IPR000571">
    <property type="entry name" value="Znf_CCCH"/>
</dbReference>
<keyword evidence="1 5" id="KW-0479">Metal-binding</keyword>
<dbReference type="Gene3D" id="4.10.1000.10">
    <property type="entry name" value="Zinc finger, CCCH-type"/>
    <property type="match status" value="2"/>
</dbReference>
<keyword evidence="4 5" id="KW-0862">Zinc</keyword>
<name>A0AAV5GDQ5_9BASI</name>
<dbReference type="PANTHER" id="PTHR12547">
    <property type="entry name" value="CCCH ZINC FINGER/TIS11-RELATED"/>
    <property type="match status" value="1"/>
</dbReference>
<feature type="compositionally biased region" description="Low complexity" evidence="6">
    <location>
        <begin position="734"/>
        <end position="753"/>
    </location>
</feature>
<dbReference type="SUPFAM" id="SSF90229">
    <property type="entry name" value="CCCH zinc finger"/>
    <property type="match status" value="2"/>
</dbReference>
<feature type="compositionally biased region" description="Polar residues" evidence="6">
    <location>
        <begin position="149"/>
        <end position="169"/>
    </location>
</feature>
<evidence type="ECO:0000313" key="9">
    <source>
        <dbReference type="Proteomes" id="UP001342314"/>
    </source>
</evidence>
<proteinExistence type="predicted"/>
<evidence type="ECO:0000256" key="1">
    <source>
        <dbReference type="ARBA" id="ARBA00022723"/>
    </source>
</evidence>
<feature type="domain" description="C3H1-type" evidence="7">
    <location>
        <begin position="600"/>
        <end position="628"/>
    </location>
</feature>
<accession>A0AAV5GDQ5</accession>
<dbReference type="EMBL" id="BQKY01000002">
    <property type="protein sequence ID" value="GJN88019.1"/>
    <property type="molecule type" value="Genomic_DNA"/>
</dbReference>
<evidence type="ECO:0000259" key="7">
    <source>
        <dbReference type="PROSITE" id="PS50103"/>
    </source>
</evidence>
<reference evidence="8 9" key="1">
    <citation type="submission" date="2021-12" db="EMBL/GenBank/DDBJ databases">
        <title>High titer production of polyol ester of fatty acids by Rhodotorula paludigena BS15 towards product separation-free biomass refinery.</title>
        <authorList>
            <person name="Mano J."/>
            <person name="Ono H."/>
            <person name="Tanaka T."/>
            <person name="Naito K."/>
            <person name="Sushida H."/>
            <person name="Ike M."/>
            <person name="Tokuyasu K."/>
            <person name="Kitaoka M."/>
        </authorList>
    </citation>
    <scope>NUCLEOTIDE SEQUENCE [LARGE SCALE GENOMIC DNA]</scope>
    <source>
        <strain evidence="8 9">BS15</strain>
    </source>
</reference>
<dbReference type="InterPro" id="IPR045877">
    <property type="entry name" value="ZFP36-like"/>
</dbReference>
<evidence type="ECO:0000256" key="3">
    <source>
        <dbReference type="ARBA" id="ARBA00022771"/>
    </source>
</evidence>
<feature type="region of interest" description="Disordered" evidence="6">
    <location>
        <begin position="629"/>
        <end position="753"/>
    </location>
</feature>
<dbReference type="PANTHER" id="PTHR12547:SF18">
    <property type="entry name" value="PROTEIN TIS11"/>
    <property type="match status" value="1"/>
</dbReference>
<dbReference type="FunFam" id="4.10.1000.10:FF:000001">
    <property type="entry name" value="zinc finger CCCH domain-containing protein 15-like"/>
    <property type="match status" value="1"/>
</dbReference>
<dbReference type="SMART" id="SM00356">
    <property type="entry name" value="ZnF_C3H1"/>
    <property type="match status" value="2"/>
</dbReference>
<feature type="compositionally biased region" description="Low complexity" evidence="6">
    <location>
        <begin position="362"/>
        <end position="372"/>
    </location>
</feature>
<evidence type="ECO:0000256" key="6">
    <source>
        <dbReference type="SAM" id="MobiDB-lite"/>
    </source>
</evidence>
<feature type="zinc finger region" description="C3H1-type" evidence="5">
    <location>
        <begin position="562"/>
        <end position="590"/>
    </location>
</feature>
<dbReference type="FunFam" id="4.10.1000.10:FF:000002">
    <property type="entry name" value="Zinc finger protein 36, C3H1 type-like 1"/>
    <property type="match status" value="1"/>
</dbReference>
<feature type="compositionally biased region" description="Low complexity" evidence="6">
    <location>
        <begin position="340"/>
        <end position="355"/>
    </location>
</feature>
<feature type="compositionally biased region" description="Polar residues" evidence="6">
    <location>
        <begin position="1"/>
        <end position="19"/>
    </location>
</feature>
<dbReference type="InterPro" id="IPR036855">
    <property type="entry name" value="Znf_CCCH_sf"/>
</dbReference>
<feature type="compositionally biased region" description="Low complexity" evidence="6">
    <location>
        <begin position="174"/>
        <end position="190"/>
    </location>
</feature>
<evidence type="ECO:0000256" key="4">
    <source>
        <dbReference type="ARBA" id="ARBA00022833"/>
    </source>
</evidence>
<comment type="caution">
    <text evidence="8">The sequence shown here is derived from an EMBL/GenBank/DDBJ whole genome shotgun (WGS) entry which is preliminary data.</text>
</comment>
<feature type="region of interest" description="Disordered" evidence="6">
    <location>
        <begin position="224"/>
        <end position="255"/>
    </location>
</feature>
<dbReference type="Pfam" id="PF00642">
    <property type="entry name" value="zf-CCCH"/>
    <property type="match status" value="2"/>
</dbReference>
<feature type="compositionally biased region" description="Low complexity" evidence="6">
    <location>
        <begin position="111"/>
        <end position="120"/>
    </location>
</feature>
<feature type="compositionally biased region" description="Low complexity" evidence="6">
    <location>
        <begin position="40"/>
        <end position="51"/>
    </location>
</feature>
<keyword evidence="9" id="KW-1185">Reference proteome</keyword>
<dbReference type="Proteomes" id="UP001342314">
    <property type="component" value="Unassembled WGS sequence"/>
</dbReference>
<dbReference type="AlphaFoldDB" id="A0AAV5GDQ5"/>
<feature type="domain" description="C3H1-type" evidence="7">
    <location>
        <begin position="562"/>
        <end position="590"/>
    </location>
</feature>
<feature type="compositionally biased region" description="Low complexity" evidence="6">
    <location>
        <begin position="689"/>
        <end position="707"/>
    </location>
</feature>
<protein>
    <recommendedName>
        <fullName evidence="7">C3H1-type domain-containing protein</fullName>
    </recommendedName>
</protein>
<evidence type="ECO:0000256" key="2">
    <source>
        <dbReference type="ARBA" id="ARBA00022737"/>
    </source>
</evidence>